<accession>A0A5N6L1M2</accession>
<dbReference type="EMBL" id="VIBQ01000059">
    <property type="protein sequence ID" value="KAB8542095.1"/>
    <property type="molecule type" value="Genomic_DNA"/>
</dbReference>
<dbReference type="GO" id="GO:0005524">
    <property type="term" value="F:ATP binding"/>
    <property type="evidence" value="ECO:0007669"/>
    <property type="project" value="UniProtKB-KW"/>
</dbReference>
<evidence type="ECO:0000256" key="9">
    <source>
        <dbReference type="ARBA" id="ARBA00022840"/>
    </source>
</evidence>
<keyword evidence="8" id="KW-0547">Nucleotide-binding</keyword>
<evidence type="ECO:0000256" key="2">
    <source>
        <dbReference type="ARBA" id="ARBA00011881"/>
    </source>
</evidence>
<dbReference type="Pfam" id="PF20979">
    <property type="entry name" value="Arginosuc_syn_C"/>
    <property type="match status" value="1"/>
</dbReference>
<sequence length="415" mass="46444">MGKERVCLAYSGGLDTSCILAWLLEQGYDVVCFCADVGQEEDFKAAEEKALKIGALKLVVEDLRREFVDELCFRAVQCNAIFEDRYLLGTSLARPVIARAQMRVAQQEGCVAVSHGCTGKGNDQVRFELAFYAIQPSIRVIAPWRMPEFYNRFAGRNDLLDYAAKTGIPVTSTKSKPWSMDENLAHCSYEAGILEDAATSPPDDMWKMTDDPRQAPDTPADLTLKFEKGLPTSLALDGKSITNSVDLFTALNKIGKIHGVGRIDIVENRYIGLKSRGCYDSPSMTILRLAHLDLEGLVMDREVRQLRDQFVTPAYSRILYNGLYFSPEREFIEASVLESQKRVNGQVRVRLYKGMASILGRSSDTEKLYSMEESSMDSLEDFKPEETGGFIGIQSIRLKKYGLQKEEAGEKLSRA</sequence>
<dbReference type="SUPFAM" id="SSF52402">
    <property type="entry name" value="Adenine nucleotide alpha hydrolases-like"/>
    <property type="match status" value="1"/>
</dbReference>
<reference evidence="13 14" key="1">
    <citation type="submission" date="2019-06" db="EMBL/GenBank/DDBJ databases">
        <title>A chromosomal-level reference genome of Carpinus fangiana (Coryloideae, Betulaceae).</title>
        <authorList>
            <person name="Yang X."/>
            <person name="Wang Z."/>
            <person name="Zhang L."/>
            <person name="Hao G."/>
            <person name="Liu J."/>
            <person name="Yang Y."/>
        </authorList>
    </citation>
    <scope>NUCLEOTIDE SEQUENCE [LARGE SCALE GENOMIC DNA]</scope>
    <source>
        <strain evidence="13">Cfa_2016G</strain>
        <tissue evidence="13">Leaf</tissue>
    </source>
</reference>
<evidence type="ECO:0000256" key="7">
    <source>
        <dbReference type="ARBA" id="ARBA00022605"/>
    </source>
</evidence>
<dbReference type="PROSITE" id="PS00564">
    <property type="entry name" value="ARGININOSUCCIN_SYN_1"/>
    <property type="match status" value="1"/>
</dbReference>
<dbReference type="GO" id="GO:0000053">
    <property type="term" value="P:argininosuccinate metabolic process"/>
    <property type="evidence" value="ECO:0007669"/>
    <property type="project" value="TreeGrafter"/>
</dbReference>
<name>A0A5N6L1M2_9ROSI</name>
<evidence type="ECO:0000256" key="8">
    <source>
        <dbReference type="ARBA" id="ARBA00022741"/>
    </source>
</evidence>
<dbReference type="FunFam" id="3.90.1260.10:FF:000003">
    <property type="entry name" value="Argininosuccinate synthase"/>
    <property type="match status" value="1"/>
</dbReference>
<dbReference type="InterPro" id="IPR048267">
    <property type="entry name" value="Arginosuc_syn_N"/>
</dbReference>
<dbReference type="Gene3D" id="3.90.1260.10">
    <property type="entry name" value="Argininosuccinate synthetase, chain A, domain 2"/>
    <property type="match status" value="1"/>
</dbReference>
<comment type="subunit">
    <text evidence="2">Homotetramer.</text>
</comment>
<dbReference type="PANTHER" id="PTHR11587">
    <property type="entry name" value="ARGININOSUCCINATE SYNTHASE"/>
    <property type="match status" value="1"/>
</dbReference>
<evidence type="ECO:0000313" key="13">
    <source>
        <dbReference type="EMBL" id="KAB8542095.1"/>
    </source>
</evidence>
<dbReference type="InterPro" id="IPR023434">
    <property type="entry name" value="Arginosuc_synth_type_1_subfam"/>
</dbReference>
<evidence type="ECO:0000256" key="4">
    <source>
        <dbReference type="ARBA" id="ARBA00014810"/>
    </source>
</evidence>
<keyword evidence="7" id="KW-0028">Amino-acid biosynthesis</keyword>
<dbReference type="InterPro" id="IPR001518">
    <property type="entry name" value="Arginosuc_synth"/>
</dbReference>
<dbReference type="Pfam" id="PF00764">
    <property type="entry name" value="Arginosuc_synth"/>
    <property type="match status" value="1"/>
</dbReference>
<evidence type="ECO:0000259" key="11">
    <source>
        <dbReference type="Pfam" id="PF00764"/>
    </source>
</evidence>
<evidence type="ECO:0000256" key="1">
    <source>
        <dbReference type="ARBA" id="ARBA00004967"/>
    </source>
</evidence>
<protein>
    <recommendedName>
        <fullName evidence="4">Argininosuccinate synthase</fullName>
        <ecNumber evidence="3">6.3.4.5</ecNumber>
    </recommendedName>
    <alternativeName>
        <fullName evidence="10">Citrulline--aspartate ligase</fullName>
    </alternativeName>
</protein>
<keyword evidence="14" id="KW-1185">Reference proteome</keyword>
<feature type="domain" description="Arginosuccinate synthase C-terminal" evidence="12">
    <location>
        <begin position="178"/>
        <end position="401"/>
    </location>
</feature>
<dbReference type="InterPro" id="IPR018223">
    <property type="entry name" value="Arginosuc_synth_CS"/>
</dbReference>
<dbReference type="EC" id="6.3.4.5" evidence="3"/>
<keyword evidence="5" id="KW-0055">Arginine biosynthesis</keyword>
<evidence type="ECO:0000259" key="12">
    <source>
        <dbReference type="Pfam" id="PF20979"/>
    </source>
</evidence>
<dbReference type="SUPFAM" id="SSF69864">
    <property type="entry name" value="Argininosuccinate synthetase, C-terminal domain"/>
    <property type="match status" value="1"/>
</dbReference>
<dbReference type="InterPro" id="IPR014729">
    <property type="entry name" value="Rossmann-like_a/b/a_fold"/>
</dbReference>
<dbReference type="GO" id="GO:0006526">
    <property type="term" value="P:L-arginine biosynthetic process"/>
    <property type="evidence" value="ECO:0007669"/>
    <property type="project" value="UniProtKB-UniPathway"/>
</dbReference>
<dbReference type="PROSITE" id="PS00565">
    <property type="entry name" value="ARGININOSUCCIN_SYN_2"/>
    <property type="match status" value="1"/>
</dbReference>
<evidence type="ECO:0000256" key="10">
    <source>
        <dbReference type="ARBA" id="ARBA00029916"/>
    </source>
</evidence>
<proteinExistence type="inferred from homology"/>
<evidence type="ECO:0000313" key="14">
    <source>
        <dbReference type="Proteomes" id="UP000327013"/>
    </source>
</evidence>
<comment type="pathway">
    <text evidence="1">Amino-acid biosynthesis; L-arginine biosynthesis; L-arginine from L-ornithine and carbamoyl phosphate: step 2/3.</text>
</comment>
<dbReference type="InterPro" id="IPR048268">
    <property type="entry name" value="Arginosuc_syn_C"/>
</dbReference>
<dbReference type="GO" id="GO:0005737">
    <property type="term" value="C:cytoplasm"/>
    <property type="evidence" value="ECO:0007669"/>
    <property type="project" value="TreeGrafter"/>
</dbReference>
<feature type="domain" description="Arginosuccinate synthase-like N-terminal" evidence="11">
    <location>
        <begin position="5"/>
        <end position="169"/>
    </location>
</feature>
<keyword evidence="6" id="KW-0436">Ligase</keyword>
<dbReference type="FunFam" id="3.40.50.620:FF:000019">
    <property type="entry name" value="Argininosuccinate synthase"/>
    <property type="match status" value="1"/>
</dbReference>
<dbReference type="OrthoDB" id="1688907at2759"/>
<dbReference type="Proteomes" id="UP000327013">
    <property type="component" value="Unassembled WGS sequence"/>
</dbReference>
<dbReference type="NCBIfam" id="TIGR00032">
    <property type="entry name" value="argG"/>
    <property type="match status" value="1"/>
</dbReference>
<dbReference type="Gene3D" id="3.40.50.620">
    <property type="entry name" value="HUPs"/>
    <property type="match status" value="1"/>
</dbReference>
<evidence type="ECO:0000256" key="6">
    <source>
        <dbReference type="ARBA" id="ARBA00022598"/>
    </source>
</evidence>
<dbReference type="NCBIfam" id="NF001770">
    <property type="entry name" value="PRK00509.1"/>
    <property type="match status" value="1"/>
</dbReference>
<comment type="caution">
    <text evidence="13">The sequence shown here is derived from an EMBL/GenBank/DDBJ whole genome shotgun (WGS) entry which is preliminary data.</text>
</comment>
<evidence type="ECO:0000256" key="5">
    <source>
        <dbReference type="ARBA" id="ARBA00022571"/>
    </source>
</evidence>
<dbReference type="UniPathway" id="UPA00068">
    <property type="reaction ID" value="UER00113"/>
</dbReference>
<dbReference type="CDD" id="cd01999">
    <property type="entry name" value="ASS"/>
    <property type="match status" value="1"/>
</dbReference>
<dbReference type="PANTHER" id="PTHR11587:SF2">
    <property type="entry name" value="ARGININOSUCCINATE SYNTHASE"/>
    <property type="match status" value="1"/>
</dbReference>
<keyword evidence="9" id="KW-0067">ATP-binding</keyword>
<dbReference type="AlphaFoldDB" id="A0A5N6L1M2"/>
<dbReference type="GO" id="GO:0004055">
    <property type="term" value="F:argininosuccinate synthase activity"/>
    <property type="evidence" value="ECO:0007669"/>
    <property type="project" value="UniProtKB-EC"/>
</dbReference>
<organism evidence="13 14">
    <name type="scientific">Carpinus fangiana</name>
    <dbReference type="NCBI Taxonomy" id="176857"/>
    <lineage>
        <taxon>Eukaryota</taxon>
        <taxon>Viridiplantae</taxon>
        <taxon>Streptophyta</taxon>
        <taxon>Embryophyta</taxon>
        <taxon>Tracheophyta</taxon>
        <taxon>Spermatophyta</taxon>
        <taxon>Magnoliopsida</taxon>
        <taxon>eudicotyledons</taxon>
        <taxon>Gunneridae</taxon>
        <taxon>Pentapetalae</taxon>
        <taxon>rosids</taxon>
        <taxon>fabids</taxon>
        <taxon>Fagales</taxon>
        <taxon>Betulaceae</taxon>
        <taxon>Carpinus</taxon>
    </lineage>
</organism>
<gene>
    <name evidence="13" type="ORF">FH972_025558</name>
</gene>
<dbReference type="GO" id="GO:0000050">
    <property type="term" value="P:urea cycle"/>
    <property type="evidence" value="ECO:0007669"/>
    <property type="project" value="TreeGrafter"/>
</dbReference>
<evidence type="ECO:0000256" key="3">
    <source>
        <dbReference type="ARBA" id="ARBA00012286"/>
    </source>
</evidence>
<dbReference type="HAMAP" id="MF_00005">
    <property type="entry name" value="Arg_succ_synth_type1"/>
    <property type="match status" value="1"/>
</dbReference>
<dbReference type="InterPro" id="IPR024074">
    <property type="entry name" value="AS_cat/multimer_dom_body"/>
</dbReference>